<evidence type="ECO:0000313" key="10">
    <source>
        <dbReference type="EMBL" id="ALO15992.1"/>
    </source>
</evidence>
<feature type="transmembrane region" description="Helical" evidence="6">
    <location>
        <begin position="311"/>
        <end position="334"/>
    </location>
</feature>
<evidence type="ECO:0000259" key="9">
    <source>
        <dbReference type="Pfam" id="PF22744"/>
    </source>
</evidence>
<dbReference type="OrthoDB" id="5772680at2"/>
<gene>
    <name evidence="10" type="ORF">L21SP5_02361</name>
</gene>
<dbReference type="InterPro" id="IPR054321">
    <property type="entry name" value="PspC-rel_TM"/>
</dbReference>
<evidence type="ECO:0000259" key="7">
    <source>
        <dbReference type="Pfam" id="PF04024"/>
    </source>
</evidence>
<keyword evidence="5 6" id="KW-0472">Membrane</keyword>
<dbReference type="PANTHER" id="PTHR33885:SF3">
    <property type="entry name" value="PHAGE SHOCK PROTEIN C"/>
    <property type="match status" value="1"/>
</dbReference>
<dbReference type="Pfam" id="PF22744">
    <property type="entry name" value="Toast-rack_PspC-Cterm"/>
    <property type="match status" value="1"/>
</dbReference>
<keyword evidence="3 6" id="KW-0812">Transmembrane</keyword>
<accession>A0A0S2I0V7</accession>
<dbReference type="EMBL" id="CP013118">
    <property type="protein sequence ID" value="ALO15992.1"/>
    <property type="molecule type" value="Genomic_DNA"/>
</dbReference>
<dbReference type="AlphaFoldDB" id="A0A0S2I0V7"/>
<dbReference type="GO" id="GO:0005886">
    <property type="term" value="C:plasma membrane"/>
    <property type="evidence" value="ECO:0007669"/>
    <property type="project" value="UniProtKB-SubCell"/>
</dbReference>
<dbReference type="GO" id="GO:0003677">
    <property type="term" value="F:DNA binding"/>
    <property type="evidence" value="ECO:0007669"/>
    <property type="project" value="UniProtKB-KW"/>
</dbReference>
<name>A0A0S2I0V7_9BACT</name>
<feature type="transmembrane region" description="Helical" evidence="6">
    <location>
        <begin position="131"/>
        <end position="158"/>
    </location>
</feature>
<reference evidence="10 11" key="1">
    <citation type="submission" date="2015-11" db="EMBL/GenBank/DDBJ databases">
        <title>Description and complete genome sequence of a novel strain predominating in hypersaline microbial mats and representing a new family of the Bacteriodetes phylum.</title>
        <authorList>
            <person name="Spring S."/>
            <person name="Bunk B."/>
            <person name="Sproer C."/>
            <person name="Klenk H.-P."/>
        </authorList>
    </citation>
    <scope>NUCLEOTIDE SEQUENCE [LARGE SCALE GENOMIC DNA]</scope>
    <source>
        <strain evidence="10 11">L21-Spi-D4</strain>
    </source>
</reference>
<keyword evidence="11" id="KW-1185">Reference proteome</keyword>
<dbReference type="InterPro" id="IPR007168">
    <property type="entry name" value="Phageshock_PspC_N"/>
</dbReference>
<feature type="domain" description="Phage shock protein PspC N-terminal" evidence="7">
    <location>
        <begin position="104"/>
        <end position="161"/>
    </location>
</feature>
<evidence type="ECO:0000256" key="3">
    <source>
        <dbReference type="ARBA" id="ARBA00022692"/>
    </source>
</evidence>
<dbReference type="Pfam" id="PF04024">
    <property type="entry name" value="PspC"/>
    <property type="match status" value="1"/>
</dbReference>
<dbReference type="STRING" id="1307839.L21SP5_02361"/>
<evidence type="ECO:0000256" key="5">
    <source>
        <dbReference type="ARBA" id="ARBA00023136"/>
    </source>
</evidence>
<evidence type="ECO:0000313" key="11">
    <source>
        <dbReference type="Proteomes" id="UP000064893"/>
    </source>
</evidence>
<keyword evidence="2" id="KW-1003">Cell membrane</keyword>
<feature type="transmembrane region" description="Helical" evidence="6">
    <location>
        <begin position="276"/>
        <end position="299"/>
    </location>
</feature>
<sequence length="516" mass="58506">MKETTTINISGIIFHIDQDAFVRLKNYFAELKKRFGDNAEGKEIINDIELRIAEILQEKITDKKQVVNEEDIAQIIKIMGAPEDIDADTEEEFSEDPVTENRQRRLFRDPDNTVLGGVCSGMAHYFGIDPVLMRVLTVIVTIFYGVGFLVYIVLWAFIPKAETTAQKLEMKGEPVTANNIKRTIKENYEDVKNSGAYKKARDGVNRGASAAGEIVSFILKAIVIIIGIGMVTGAVVSIVAIVNLVIFHSPTIYFHGEVQGIFFPVLEAFFENELTLIIFLLSSILLALIPILVILFLGVKLVFNFKTNNKVIGLSALGIWLISLAAVITIGISLGARYTYPSDVEETHVLDEIKSETIYINLNKFDRDLQESFGSVYISENKLTGTSYLYNRPDFDVRKSRNDNIEIEITKTARGRSRYDAQEVASAIKYNYTLKDSILYLDPWYETELKNVGRVDDLDITLYLPEGKKIYFDREIYPVVYDIENVKHISDYDMMGKTWIMQPEGLIEYKPDSVKR</sequence>
<evidence type="ECO:0000259" key="8">
    <source>
        <dbReference type="Pfam" id="PF22571"/>
    </source>
</evidence>
<comment type="subcellular location">
    <subcellularLocation>
        <location evidence="1">Cell membrane</location>
        <topology evidence="1">Single-pass membrane protein</topology>
    </subcellularLocation>
</comment>
<evidence type="ECO:0000256" key="6">
    <source>
        <dbReference type="SAM" id="Phobius"/>
    </source>
</evidence>
<dbReference type="PANTHER" id="PTHR33885">
    <property type="entry name" value="PHAGE SHOCK PROTEIN C"/>
    <property type="match status" value="1"/>
</dbReference>
<dbReference type="RefSeq" id="WP_057953404.1">
    <property type="nucleotide sequence ID" value="NZ_CP013118.1"/>
</dbReference>
<dbReference type="Pfam" id="PF22571">
    <property type="entry name" value="LiaI-LiaF-TM_PspC"/>
    <property type="match status" value="1"/>
</dbReference>
<dbReference type="Proteomes" id="UP000064893">
    <property type="component" value="Chromosome"/>
</dbReference>
<evidence type="ECO:0000256" key="2">
    <source>
        <dbReference type="ARBA" id="ARBA00022475"/>
    </source>
</evidence>
<keyword evidence="4 6" id="KW-1133">Transmembrane helix</keyword>
<dbReference type="InterPro" id="IPR052027">
    <property type="entry name" value="PspC"/>
</dbReference>
<feature type="domain" description="PspC-related ToastRack" evidence="9">
    <location>
        <begin position="389"/>
        <end position="506"/>
    </location>
</feature>
<feature type="transmembrane region" description="Helical" evidence="6">
    <location>
        <begin position="217"/>
        <end position="245"/>
    </location>
</feature>
<protein>
    <submittedName>
        <fullName evidence="10">DNA-binding transcriptional activator PspC</fullName>
    </submittedName>
</protein>
<dbReference type="InterPro" id="IPR054319">
    <property type="entry name" value="PspC-rel_ToastRack"/>
</dbReference>
<organism evidence="10 11">
    <name type="scientific">Salinivirga cyanobacteriivorans</name>
    <dbReference type="NCBI Taxonomy" id="1307839"/>
    <lineage>
        <taxon>Bacteria</taxon>
        <taxon>Pseudomonadati</taxon>
        <taxon>Bacteroidota</taxon>
        <taxon>Bacteroidia</taxon>
        <taxon>Bacteroidales</taxon>
        <taxon>Salinivirgaceae</taxon>
        <taxon>Salinivirga</taxon>
    </lineage>
</organism>
<keyword evidence="10" id="KW-0238">DNA-binding</keyword>
<feature type="domain" description="PspC-related transmembrane region" evidence="8">
    <location>
        <begin position="196"/>
        <end position="338"/>
    </location>
</feature>
<dbReference type="KEGG" id="blq:L21SP5_02361"/>
<evidence type="ECO:0000256" key="4">
    <source>
        <dbReference type="ARBA" id="ARBA00022989"/>
    </source>
</evidence>
<proteinExistence type="predicted"/>
<evidence type="ECO:0000256" key="1">
    <source>
        <dbReference type="ARBA" id="ARBA00004162"/>
    </source>
</evidence>